<reference evidence="6 7" key="1">
    <citation type="submission" date="2015-10" db="EMBL/GenBank/DDBJ databases">
        <title>Full genome of DAOMC 229536 Phialocephala scopiformis, a fungal endophyte of spruce producing the potent anti-insectan compound rugulosin.</title>
        <authorList>
            <consortium name="DOE Joint Genome Institute"/>
            <person name="Walker A.K."/>
            <person name="Frasz S.L."/>
            <person name="Seifert K.A."/>
            <person name="Miller J.D."/>
            <person name="Mondo S.J."/>
            <person name="Labutti K."/>
            <person name="Lipzen A."/>
            <person name="Dockter R."/>
            <person name="Kennedy M."/>
            <person name="Grigoriev I.V."/>
            <person name="Spatafora J.W."/>
        </authorList>
    </citation>
    <scope>NUCLEOTIDE SEQUENCE [LARGE SCALE GENOMIC DNA]</scope>
    <source>
        <strain evidence="6 7">CBS 120377</strain>
    </source>
</reference>
<dbReference type="InterPro" id="IPR012132">
    <property type="entry name" value="GMC_OxRdtase"/>
</dbReference>
<keyword evidence="3" id="KW-0285">Flavoprotein</keyword>
<keyword evidence="3" id="KW-0274">FAD</keyword>
<dbReference type="EMBL" id="KQ947423">
    <property type="protein sequence ID" value="KUJ12847.1"/>
    <property type="molecule type" value="Genomic_DNA"/>
</dbReference>
<organism evidence="6 7">
    <name type="scientific">Mollisia scopiformis</name>
    <name type="common">Conifer needle endophyte fungus</name>
    <name type="synonym">Phialocephala scopiformis</name>
    <dbReference type="NCBI Taxonomy" id="149040"/>
    <lineage>
        <taxon>Eukaryota</taxon>
        <taxon>Fungi</taxon>
        <taxon>Dikarya</taxon>
        <taxon>Ascomycota</taxon>
        <taxon>Pezizomycotina</taxon>
        <taxon>Leotiomycetes</taxon>
        <taxon>Helotiales</taxon>
        <taxon>Mollisiaceae</taxon>
        <taxon>Mollisia</taxon>
    </lineage>
</organism>
<evidence type="ECO:0000313" key="6">
    <source>
        <dbReference type="EMBL" id="KUJ12847.1"/>
    </source>
</evidence>
<dbReference type="OrthoDB" id="269227at2759"/>
<evidence type="ECO:0000256" key="1">
    <source>
        <dbReference type="ARBA" id="ARBA00010790"/>
    </source>
</evidence>
<dbReference type="PANTHER" id="PTHR11552">
    <property type="entry name" value="GLUCOSE-METHANOL-CHOLINE GMC OXIDOREDUCTASE"/>
    <property type="match status" value="1"/>
</dbReference>
<dbReference type="KEGG" id="psco:LY89DRAFT_195374"/>
<evidence type="ECO:0000256" key="2">
    <source>
        <dbReference type="ARBA" id="ARBA00023180"/>
    </source>
</evidence>
<dbReference type="SUPFAM" id="SSF54373">
    <property type="entry name" value="FAD-linked reductases, C-terminal domain"/>
    <property type="match status" value="1"/>
</dbReference>
<dbReference type="Pfam" id="PF00732">
    <property type="entry name" value="GMC_oxred_N"/>
    <property type="match status" value="1"/>
</dbReference>
<dbReference type="Pfam" id="PF05199">
    <property type="entry name" value="GMC_oxred_C"/>
    <property type="match status" value="1"/>
</dbReference>
<evidence type="ECO:0000259" key="4">
    <source>
        <dbReference type="Pfam" id="PF00732"/>
    </source>
</evidence>
<dbReference type="InterPro" id="IPR000172">
    <property type="entry name" value="GMC_OxRdtase_N"/>
</dbReference>
<dbReference type="GO" id="GO:0050660">
    <property type="term" value="F:flavin adenine dinucleotide binding"/>
    <property type="evidence" value="ECO:0007669"/>
    <property type="project" value="InterPro"/>
</dbReference>
<dbReference type="Proteomes" id="UP000070700">
    <property type="component" value="Unassembled WGS sequence"/>
</dbReference>
<gene>
    <name evidence="6" type="ORF">LY89DRAFT_195374</name>
</gene>
<keyword evidence="7" id="KW-1185">Reference proteome</keyword>
<protein>
    <submittedName>
        <fullName evidence="6">FAD-linked reductase</fullName>
    </submittedName>
</protein>
<dbReference type="GeneID" id="28815460"/>
<dbReference type="InterPro" id="IPR007867">
    <property type="entry name" value="GMC_OxRtase_C"/>
</dbReference>
<dbReference type="GO" id="GO:0016614">
    <property type="term" value="F:oxidoreductase activity, acting on CH-OH group of donors"/>
    <property type="evidence" value="ECO:0007669"/>
    <property type="project" value="InterPro"/>
</dbReference>
<name>A0A194WZ29_MOLSC</name>
<keyword evidence="2" id="KW-0325">Glycoprotein</keyword>
<evidence type="ECO:0000256" key="3">
    <source>
        <dbReference type="PIRSR" id="PIRSR000137-2"/>
    </source>
</evidence>
<sequence length="473" mass="50957">MPVLSVSTSYPRQPLVDWDLITEPQTSANNRRIHFARGKTLGGCSAINTLGYHRGSIGSYQYWADLVGDQSYTWPNILPYFKKSTTLTPPDLAKRNVQNATVLYEPKAFDNSLNGPVQVSWGNWVDITGTWLALGMQSIGLPLSPTGFSSGILSGYGGWVTSEIKAKDATRSSSEASYLRQAIEDTDIMVYTHTQAQRILFDQGTPQKANSVLVSTNGYEYIISANKEVILSAGVFHSPQLLMVSGIGPKATLEANDIPVVVDLPGVGQNLQDQIFFDVLSGVNTPNTAALVADPTQTANLLSNYFNNATGPYSSAGGFIAFEKIPPSMRNFTKRTSDLLNTIPADWPELEYIVLAYPNTPGANATTVGAMSGTIQAPFSRGNVTISSSSMLDPPLINMGWLTDPADGELLVAAVKRCRQAWASDVLKPIKVGPEILPGPDVQSDADILVWLRGVVAPVWHPSSTCSMGKKGL</sequence>
<dbReference type="InParanoid" id="A0A194WZ29"/>
<dbReference type="Gene3D" id="3.30.560.10">
    <property type="entry name" value="Glucose Oxidase, domain 3"/>
    <property type="match status" value="1"/>
</dbReference>
<proteinExistence type="inferred from homology"/>
<dbReference type="RefSeq" id="XP_018067202.1">
    <property type="nucleotide sequence ID" value="XM_018205734.1"/>
</dbReference>
<dbReference type="PANTHER" id="PTHR11552:SF138">
    <property type="entry name" value="DEHYDROGENASE PKFF-RELATED"/>
    <property type="match status" value="1"/>
</dbReference>
<dbReference type="GO" id="GO:0044550">
    <property type="term" value="P:secondary metabolite biosynthetic process"/>
    <property type="evidence" value="ECO:0007669"/>
    <property type="project" value="TreeGrafter"/>
</dbReference>
<feature type="binding site" evidence="3">
    <location>
        <begin position="460"/>
        <end position="461"/>
    </location>
    <ligand>
        <name>FAD</name>
        <dbReference type="ChEBI" id="CHEBI:57692"/>
    </ligand>
</feature>
<comment type="similarity">
    <text evidence="1">Belongs to the GMC oxidoreductase family.</text>
</comment>
<feature type="domain" description="Glucose-methanol-choline oxidoreductase N-terminal" evidence="4">
    <location>
        <begin position="26"/>
        <end position="274"/>
    </location>
</feature>
<comment type="cofactor">
    <cofactor evidence="3">
        <name>FAD</name>
        <dbReference type="ChEBI" id="CHEBI:57692"/>
    </cofactor>
</comment>
<accession>A0A194WZ29</accession>
<evidence type="ECO:0000259" key="5">
    <source>
        <dbReference type="Pfam" id="PF05199"/>
    </source>
</evidence>
<dbReference type="Gene3D" id="3.50.50.60">
    <property type="entry name" value="FAD/NAD(P)-binding domain"/>
    <property type="match status" value="1"/>
</dbReference>
<evidence type="ECO:0000313" key="7">
    <source>
        <dbReference type="Proteomes" id="UP000070700"/>
    </source>
</evidence>
<feature type="domain" description="Glucose-methanol-choline oxidoreductase C-terminal" evidence="5">
    <location>
        <begin position="378"/>
        <end position="471"/>
    </location>
</feature>
<dbReference type="SUPFAM" id="SSF51905">
    <property type="entry name" value="FAD/NAD(P)-binding domain"/>
    <property type="match status" value="1"/>
</dbReference>
<dbReference type="AlphaFoldDB" id="A0A194WZ29"/>
<dbReference type="InterPro" id="IPR036188">
    <property type="entry name" value="FAD/NAD-bd_sf"/>
</dbReference>
<dbReference type="STRING" id="149040.A0A194WZ29"/>
<dbReference type="PIRSF" id="PIRSF000137">
    <property type="entry name" value="Alcohol_oxidase"/>
    <property type="match status" value="1"/>
</dbReference>